<accession>A0ABU3QMT1</accession>
<comment type="caution">
    <text evidence="1">The sequence shown here is derived from an EMBL/GenBank/DDBJ whole genome shotgun (WGS) entry which is preliminary data.</text>
</comment>
<evidence type="ECO:0000313" key="2">
    <source>
        <dbReference type="Proteomes" id="UP001250181"/>
    </source>
</evidence>
<gene>
    <name evidence="1" type="ORF">RND61_16950</name>
</gene>
<keyword evidence="2" id="KW-1185">Reference proteome</keyword>
<dbReference type="Proteomes" id="UP001250181">
    <property type="component" value="Unassembled WGS sequence"/>
</dbReference>
<protein>
    <submittedName>
        <fullName evidence="1">Uncharacterized protein</fullName>
    </submittedName>
</protein>
<proteinExistence type="predicted"/>
<reference evidence="1 2" key="1">
    <citation type="submission" date="2023-09" db="EMBL/GenBank/DDBJ databases">
        <title>Streptomyces sp. nov.: A antagonism against Alternaria gaisen Producing Streptochlin, Isolated from Tamarix root soil.</title>
        <authorList>
            <person name="Chen Y."/>
        </authorList>
    </citation>
    <scope>NUCLEOTIDE SEQUENCE [LARGE SCALE GENOMIC DNA]</scope>
    <source>
        <strain evidence="1 2">TRM76323</strain>
    </source>
</reference>
<name>A0ABU3QMT1_9ACTN</name>
<evidence type="ECO:0000313" key="1">
    <source>
        <dbReference type="EMBL" id="MDT9683737.1"/>
    </source>
</evidence>
<sequence length="55" mass="6108">MTAALRTVRKVFSSTRSTEPRGVQFCDSCSRVSDVSSRAEAHRDQTLHAASLIHF</sequence>
<dbReference type="EMBL" id="JAWCTQ010000019">
    <property type="protein sequence ID" value="MDT9683737.1"/>
    <property type="molecule type" value="Genomic_DNA"/>
</dbReference>
<dbReference type="RefSeq" id="WP_315878807.1">
    <property type="nucleotide sequence ID" value="NZ_JAWCTQ010000019.1"/>
</dbReference>
<organism evidence="1 2">
    <name type="scientific">Streptomyces tamarix</name>
    <dbReference type="NCBI Taxonomy" id="3078565"/>
    <lineage>
        <taxon>Bacteria</taxon>
        <taxon>Bacillati</taxon>
        <taxon>Actinomycetota</taxon>
        <taxon>Actinomycetes</taxon>
        <taxon>Kitasatosporales</taxon>
        <taxon>Streptomycetaceae</taxon>
        <taxon>Streptomyces</taxon>
    </lineage>
</organism>